<comment type="caution">
    <text evidence="1">The sequence shown here is derived from an EMBL/GenBank/DDBJ whole genome shotgun (WGS) entry which is preliminary data.</text>
</comment>
<dbReference type="EMBL" id="JBHUMB010000006">
    <property type="protein sequence ID" value="MFD2742879.1"/>
    <property type="molecule type" value="Genomic_DNA"/>
</dbReference>
<protein>
    <submittedName>
        <fullName evidence="1">Uncharacterized protein</fullName>
    </submittedName>
</protein>
<reference evidence="2" key="1">
    <citation type="journal article" date="2019" name="Int. J. Syst. Evol. Microbiol.">
        <title>The Global Catalogue of Microorganisms (GCM) 10K type strain sequencing project: providing services to taxonomists for standard genome sequencing and annotation.</title>
        <authorList>
            <consortium name="The Broad Institute Genomics Platform"/>
            <consortium name="The Broad Institute Genome Sequencing Center for Infectious Disease"/>
            <person name="Wu L."/>
            <person name="Ma J."/>
        </authorList>
    </citation>
    <scope>NUCLEOTIDE SEQUENCE [LARGE SCALE GENOMIC DNA]</scope>
    <source>
        <strain evidence="2">KCTC 42247</strain>
    </source>
</reference>
<name>A0ABW5UAE5_9SPHI</name>
<evidence type="ECO:0000313" key="2">
    <source>
        <dbReference type="Proteomes" id="UP001597418"/>
    </source>
</evidence>
<sequence>MNRTKIVLLALIIFHLISSIRFNILGLTALKLNNEENKINSFGKLFIGENGKKLEKNLTILPLQATNLYGVYTGTNRGYSFFSPNVSSVTACLSFYNGKQKLEIPIKNVETKSKLLVMTYFLLLHLESEEIRNQIVLPTASRLFTQHPELSKIEAFIEYEKMPSLKNKKEPSLYKNIKAFTIINPTHE</sequence>
<proteinExistence type="predicted"/>
<evidence type="ECO:0000313" key="1">
    <source>
        <dbReference type="EMBL" id="MFD2742879.1"/>
    </source>
</evidence>
<keyword evidence="2" id="KW-1185">Reference proteome</keyword>
<dbReference type="Proteomes" id="UP001597418">
    <property type="component" value="Unassembled WGS sequence"/>
</dbReference>
<gene>
    <name evidence="1" type="ORF">ACFSQ6_05670</name>
</gene>
<dbReference type="RefSeq" id="WP_066754677.1">
    <property type="nucleotide sequence ID" value="NZ_JBHUMB010000006.1"/>
</dbReference>
<organism evidence="1 2">
    <name type="scientific">Sphingobacterium populi</name>
    <dbReference type="NCBI Taxonomy" id="1812824"/>
    <lineage>
        <taxon>Bacteria</taxon>
        <taxon>Pseudomonadati</taxon>
        <taxon>Bacteroidota</taxon>
        <taxon>Sphingobacteriia</taxon>
        <taxon>Sphingobacteriales</taxon>
        <taxon>Sphingobacteriaceae</taxon>
        <taxon>Sphingobacterium</taxon>
    </lineage>
</organism>
<accession>A0ABW5UAE5</accession>